<comment type="caution">
    <text evidence="1">The sequence shown here is derived from an EMBL/GenBank/DDBJ whole genome shotgun (WGS) entry which is preliminary data.</text>
</comment>
<dbReference type="Proteomes" id="UP001152622">
    <property type="component" value="Chromosome 15"/>
</dbReference>
<evidence type="ECO:0000313" key="2">
    <source>
        <dbReference type="Proteomes" id="UP001152622"/>
    </source>
</evidence>
<protein>
    <submittedName>
        <fullName evidence="1">Uncharacterized protein</fullName>
    </submittedName>
</protein>
<organism evidence="1 2">
    <name type="scientific">Synaphobranchus kaupii</name>
    <name type="common">Kaup's arrowtooth eel</name>
    <dbReference type="NCBI Taxonomy" id="118154"/>
    <lineage>
        <taxon>Eukaryota</taxon>
        <taxon>Metazoa</taxon>
        <taxon>Chordata</taxon>
        <taxon>Craniata</taxon>
        <taxon>Vertebrata</taxon>
        <taxon>Euteleostomi</taxon>
        <taxon>Actinopterygii</taxon>
        <taxon>Neopterygii</taxon>
        <taxon>Teleostei</taxon>
        <taxon>Anguilliformes</taxon>
        <taxon>Synaphobranchidae</taxon>
        <taxon>Synaphobranchus</taxon>
    </lineage>
</organism>
<proteinExistence type="predicted"/>
<sequence>MNDQLNWTRSRRRAKKHTLSAHICQDTAEVAKAGVRPEPRHVWKFPDGATTASPASNRTDRILLGVCELIESPPNRCWAGGTGGDWPFLTPAVPVLSGSLRSDWPCPDLDLGRPKKRRIPCPWA</sequence>
<keyword evidence="2" id="KW-1185">Reference proteome</keyword>
<evidence type="ECO:0000313" key="1">
    <source>
        <dbReference type="EMBL" id="KAJ8341053.1"/>
    </source>
</evidence>
<gene>
    <name evidence="1" type="ORF">SKAU_G00333440</name>
</gene>
<accession>A0A9Q1IGJ1</accession>
<reference evidence="1" key="1">
    <citation type="journal article" date="2023" name="Science">
        <title>Genome structures resolve the early diversification of teleost fishes.</title>
        <authorList>
            <person name="Parey E."/>
            <person name="Louis A."/>
            <person name="Montfort J."/>
            <person name="Bouchez O."/>
            <person name="Roques C."/>
            <person name="Iampietro C."/>
            <person name="Lluch J."/>
            <person name="Castinel A."/>
            <person name="Donnadieu C."/>
            <person name="Desvignes T."/>
            <person name="Floi Bucao C."/>
            <person name="Jouanno E."/>
            <person name="Wen M."/>
            <person name="Mejri S."/>
            <person name="Dirks R."/>
            <person name="Jansen H."/>
            <person name="Henkel C."/>
            <person name="Chen W.J."/>
            <person name="Zahm M."/>
            <person name="Cabau C."/>
            <person name="Klopp C."/>
            <person name="Thompson A.W."/>
            <person name="Robinson-Rechavi M."/>
            <person name="Braasch I."/>
            <person name="Lecointre G."/>
            <person name="Bobe J."/>
            <person name="Postlethwait J.H."/>
            <person name="Berthelot C."/>
            <person name="Roest Crollius H."/>
            <person name="Guiguen Y."/>
        </authorList>
    </citation>
    <scope>NUCLEOTIDE SEQUENCE</scope>
    <source>
        <strain evidence="1">WJC10195</strain>
    </source>
</reference>
<name>A0A9Q1IGJ1_SYNKA</name>
<dbReference type="EMBL" id="JAINUF010000015">
    <property type="protein sequence ID" value="KAJ8341053.1"/>
    <property type="molecule type" value="Genomic_DNA"/>
</dbReference>
<dbReference type="AlphaFoldDB" id="A0A9Q1IGJ1"/>